<keyword evidence="5 7" id="KW-0663">Pyridoxal phosphate</keyword>
<protein>
    <submittedName>
        <fullName evidence="11">Alanine--glyoxylate aminotransferase family protein</fullName>
    </submittedName>
</protein>
<evidence type="ECO:0000256" key="2">
    <source>
        <dbReference type="ARBA" id="ARBA00009236"/>
    </source>
</evidence>
<evidence type="ECO:0000256" key="8">
    <source>
        <dbReference type="RuleBase" id="RU004075"/>
    </source>
</evidence>
<dbReference type="FunFam" id="3.40.640.10:FF:000027">
    <property type="entry name" value="Serine--pyruvate aminotransferase, mitochondrial"/>
    <property type="match status" value="1"/>
</dbReference>
<dbReference type="Gene3D" id="3.40.640.10">
    <property type="entry name" value="Type I PLP-dependent aspartate aminotransferase-like (Major domain)"/>
    <property type="match status" value="1"/>
</dbReference>
<dbReference type="Pfam" id="PF00266">
    <property type="entry name" value="Aminotran_5"/>
    <property type="match status" value="1"/>
</dbReference>
<dbReference type="PANTHER" id="PTHR21152:SF40">
    <property type="entry name" value="ALANINE--GLYOXYLATE AMINOTRANSFERASE"/>
    <property type="match status" value="1"/>
</dbReference>
<evidence type="ECO:0000256" key="1">
    <source>
        <dbReference type="ARBA" id="ARBA00001933"/>
    </source>
</evidence>
<dbReference type="Gene3D" id="3.90.1150.10">
    <property type="entry name" value="Aspartate Aminotransferase, domain 1"/>
    <property type="match status" value="1"/>
</dbReference>
<evidence type="ECO:0000313" key="12">
    <source>
        <dbReference type="Proteomes" id="UP000325517"/>
    </source>
</evidence>
<evidence type="ECO:0000256" key="3">
    <source>
        <dbReference type="ARBA" id="ARBA00022576"/>
    </source>
</evidence>
<dbReference type="AlphaFoldDB" id="A0A5J6SN39"/>
<dbReference type="GO" id="GO:0004760">
    <property type="term" value="F:L-serine-pyruvate transaminase activity"/>
    <property type="evidence" value="ECO:0007669"/>
    <property type="project" value="TreeGrafter"/>
</dbReference>
<evidence type="ECO:0000259" key="10">
    <source>
        <dbReference type="Pfam" id="PF00266"/>
    </source>
</evidence>
<evidence type="ECO:0000256" key="9">
    <source>
        <dbReference type="RuleBase" id="RU004504"/>
    </source>
</evidence>
<dbReference type="InterPro" id="IPR015422">
    <property type="entry name" value="PyrdxlP-dep_Trfase_small"/>
</dbReference>
<evidence type="ECO:0000313" key="11">
    <source>
        <dbReference type="EMBL" id="QFF99199.1"/>
    </source>
</evidence>
<keyword evidence="3 11" id="KW-0032">Aminotransferase</keyword>
<comment type="similarity">
    <text evidence="2 8">Belongs to the class-V pyridoxal-phosphate-dependent aminotransferase family.</text>
</comment>
<dbReference type="PANTHER" id="PTHR21152">
    <property type="entry name" value="AMINOTRANSFERASE CLASS V"/>
    <property type="match status" value="1"/>
</dbReference>
<evidence type="ECO:0000256" key="4">
    <source>
        <dbReference type="ARBA" id="ARBA00022679"/>
    </source>
</evidence>
<keyword evidence="4 11" id="KW-0808">Transferase</keyword>
<name>A0A5J6SN39_9BACI</name>
<evidence type="ECO:0000256" key="6">
    <source>
        <dbReference type="PIRSR" id="PIRSR000524-1"/>
    </source>
</evidence>
<sequence>MDMFKELNPSLRTLMTPGPVEAEPRVLRAMTIPIIGQFDPEFLEIMDETMQLLRMTFQTKNHWAYPIDGTSRSGLEAVLNSIIEPNDKVLVPIFGRFGHLLAEIAYRVGADVATLECEWGSAFDQDMIIAEIKRVEPKVVALVHGETSTGIMQPLDKIGRFCRDNDILFVVDAVATLAGTDFKTDEWFVDAVITGTQKCLGVPTGMAPITYNERVEKIILERRKIEQGLDITSKNPRRIQSNYFDLSQIQAYWSPTRLNHHTEATSMLYALREGLRIIHEEGLQERFERHKFHEKALVAGLEAMGLTLFGDARYKMPVVTCVNIPEGVNGDAVRSTMAKEFGVEIASTFGSLAGKIWRIGSMGFSCRKENILKVLAALEASVYRHGGKINSGEALQAALDVYEGKVVSSIK</sequence>
<dbReference type="PIRSF" id="PIRSF000524">
    <property type="entry name" value="SPT"/>
    <property type="match status" value="1"/>
</dbReference>
<dbReference type="InterPro" id="IPR015424">
    <property type="entry name" value="PyrdxlP-dep_Trfase"/>
</dbReference>
<evidence type="ECO:0000256" key="5">
    <source>
        <dbReference type="ARBA" id="ARBA00022898"/>
    </source>
</evidence>
<dbReference type="SUPFAM" id="SSF53383">
    <property type="entry name" value="PLP-dependent transferases"/>
    <property type="match status" value="1"/>
</dbReference>
<accession>A0A5J6SN39</accession>
<gene>
    <name evidence="11" type="ORF">PB01_10355</name>
</gene>
<dbReference type="InterPro" id="IPR015421">
    <property type="entry name" value="PyrdxlP-dep_Trfase_major"/>
</dbReference>
<dbReference type="EMBL" id="CP031223">
    <property type="protein sequence ID" value="QFF99199.1"/>
    <property type="molecule type" value="Genomic_DNA"/>
</dbReference>
<dbReference type="GO" id="GO:0008453">
    <property type="term" value="F:alanine-glyoxylate transaminase activity"/>
    <property type="evidence" value="ECO:0007669"/>
    <property type="project" value="TreeGrafter"/>
</dbReference>
<feature type="binding site" evidence="6">
    <location>
        <position position="358"/>
    </location>
    <ligand>
        <name>substrate</name>
    </ligand>
</feature>
<comment type="cofactor">
    <cofactor evidence="1 7 9">
        <name>pyridoxal 5'-phosphate</name>
        <dbReference type="ChEBI" id="CHEBI:597326"/>
    </cofactor>
</comment>
<evidence type="ECO:0000256" key="7">
    <source>
        <dbReference type="PIRSR" id="PIRSR000524-50"/>
    </source>
</evidence>
<dbReference type="Proteomes" id="UP000325517">
    <property type="component" value="Chromosome"/>
</dbReference>
<dbReference type="OrthoDB" id="389074at2"/>
<dbReference type="InterPro" id="IPR024169">
    <property type="entry name" value="SP_NH2Trfase/AEP_transaminase"/>
</dbReference>
<dbReference type="InterPro" id="IPR020578">
    <property type="entry name" value="Aminotrans_V_PyrdxlP_BS"/>
</dbReference>
<organism evidence="11 12">
    <name type="scientific">Psychrobacillus glaciei</name>
    <dbReference type="NCBI Taxonomy" id="2283160"/>
    <lineage>
        <taxon>Bacteria</taxon>
        <taxon>Bacillati</taxon>
        <taxon>Bacillota</taxon>
        <taxon>Bacilli</taxon>
        <taxon>Bacillales</taxon>
        <taxon>Bacillaceae</taxon>
        <taxon>Psychrobacillus</taxon>
    </lineage>
</organism>
<feature type="modified residue" description="N6-(pyridoxal phosphate)lysine" evidence="7">
    <location>
        <position position="198"/>
    </location>
</feature>
<dbReference type="InterPro" id="IPR000192">
    <property type="entry name" value="Aminotrans_V_dom"/>
</dbReference>
<feature type="domain" description="Aminotransferase class V" evidence="10">
    <location>
        <begin position="40"/>
        <end position="351"/>
    </location>
</feature>
<keyword evidence="12" id="KW-1185">Reference proteome</keyword>
<reference evidence="11 12" key="1">
    <citation type="submission" date="2018-07" db="EMBL/GenBank/DDBJ databases">
        <title>Complete genome sequence of Psychrobacillus sp. PB01, isolated from iceberg, and comparative genome analysis of Psychrobacillus strains.</title>
        <authorList>
            <person name="Lee P.C."/>
        </authorList>
    </citation>
    <scope>NUCLEOTIDE SEQUENCE [LARGE SCALE GENOMIC DNA]</scope>
    <source>
        <strain evidence="11 12">PB01</strain>
    </source>
</reference>
<dbReference type="PROSITE" id="PS00595">
    <property type="entry name" value="AA_TRANSFER_CLASS_5"/>
    <property type="match status" value="1"/>
</dbReference>
<dbReference type="GO" id="GO:0019265">
    <property type="term" value="P:glycine biosynthetic process, by transamination of glyoxylate"/>
    <property type="evidence" value="ECO:0007669"/>
    <property type="project" value="TreeGrafter"/>
</dbReference>
<dbReference type="KEGG" id="psyo:PB01_10355"/>
<proteinExistence type="inferred from homology"/>